<dbReference type="AlphaFoldDB" id="A0A7C8IL93"/>
<dbReference type="Proteomes" id="UP000481861">
    <property type="component" value="Unassembled WGS sequence"/>
</dbReference>
<sequence length="180" mass="20849">MHREWDFNKDYKSGTCSFHLEQIERCPHDRIGDTHTGMWGLLEVKDAAGKTLEIKGAHNKAIEPTDEIDLWELDVPEDVEMFKSVLPVELHIDPHSGWSLEFSYGDQNWNDADIDDSQSTYCKPEKWEPSLVKDWSNKFCADKKEGDEIGLSPLFALYVAVVYTNVPLQRRSMDCFFKFD</sequence>
<name>A0A7C8IL93_9PLEO</name>
<evidence type="ECO:0000313" key="2">
    <source>
        <dbReference type="Proteomes" id="UP000481861"/>
    </source>
</evidence>
<proteinExistence type="predicted"/>
<keyword evidence="2" id="KW-1185">Reference proteome</keyword>
<gene>
    <name evidence="1" type="ORF">BDV95DRAFT_603003</name>
</gene>
<evidence type="ECO:0000313" key="1">
    <source>
        <dbReference type="EMBL" id="KAF2875587.1"/>
    </source>
</evidence>
<organism evidence="1 2">
    <name type="scientific">Massariosphaeria phaeospora</name>
    <dbReference type="NCBI Taxonomy" id="100035"/>
    <lineage>
        <taxon>Eukaryota</taxon>
        <taxon>Fungi</taxon>
        <taxon>Dikarya</taxon>
        <taxon>Ascomycota</taxon>
        <taxon>Pezizomycotina</taxon>
        <taxon>Dothideomycetes</taxon>
        <taxon>Pleosporomycetidae</taxon>
        <taxon>Pleosporales</taxon>
        <taxon>Pleosporales incertae sedis</taxon>
        <taxon>Massariosphaeria</taxon>
    </lineage>
</organism>
<reference evidence="1 2" key="1">
    <citation type="submission" date="2020-01" db="EMBL/GenBank/DDBJ databases">
        <authorList>
            <consortium name="DOE Joint Genome Institute"/>
            <person name="Haridas S."/>
            <person name="Albert R."/>
            <person name="Binder M."/>
            <person name="Bloem J."/>
            <person name="Labutti K."/>
            <person name="Salamov A."/>
            <person name="Andreopoulos B."/>
            <person name="Baker S.E."/>
            <person name="Barry K."/>
            <person name="Bills G."/>
            <person name="Bluhm B.H."/>
            <person name="Cannon C."/>
            <person name="Castanera R."/>
            <person name="Culley D.E."/>
            <person name="Daum C."/>
            <person name="Ezra D."/>
            <person name="Gonzalez J.B."/>
            <person name="Henrissat B."/>
            <person name="Kuo A."/>
            <person name="Liang C."/>
            <person name="Lipzen A."/>
            <person name="Lutzoni F."/>
            <person name="Magnuson J."/>
            <person name="Mondo S."/>
            <person name="Nolan M."/>
            <person name="Ohm R."/>
            <person name="Pangilinan J."/>
            <person name="Park H.-J.H."/>
            <person name="Ramirez L."/>
            <person name="Alfaro M."/>
            <person name="Sun H."/>
            <person name="Tritt A."/>
            <person name="Yoshinaga Y."/>
            <person name="Zwiers L.-H.L."/>
            <person name="Turgeon B.G."/>
            <person name="Goodwin S.B."/>
            <person name="Spatafora J.W."/>
            <person name="Crous P.W."/>
            <person name="Grigoriev I.V."/>
        </authorList>
    </citation>
    <scope>NUCLEOTIDE SEQUENCE [LARGE SCALE GENOMIC DNA]</scope>
    <source>
        <strain evidence="1 2">CBS 611.86</strain>
    </source>
</reference>
<dbReference type="EMBL" id="JAADJZ010000004">
    <property type="protein sequence ID" value="KAF2875587.1"/>
    <property type="molecule type" value="Genomic_DNA"/>
</dbReference>
<protein>
    <submittedName>
        <fullName evidence="1">Uncharacterized protein</fullName>
    </submittedName>
</protein>
<comment type="caution">
    <text evidence="1">The sequence shown here is derived from an EMBL/GenBank/DDBJ whole genome shotgun (WGS) entry which is preliminary data.</text>
</comment>
<accession>A0A7C8IL93</accession>